<feature type="compositionally biased region" description="Basic and acidic residues" evidence="1">
    <location>
        <begin position="1783"/>
        <end position="1813"/>
    </location>
</feature>
<feature type="compositionally biased region" description="Basic residues" evidence="1">
    <location>
        <begin position="1845"/>
        <end position="1857"/>
    </location>
</feature>
<feature type="region of interest" description="Disordered" evidence="1">
    <location>
        <begin position="280"/>
        <end position="302"/>
    </location>
</feature>
<feature type="compositionally biased region" description="Gly residues" evidence="1">
    <location>
        <begin position="943"/>
        <end position="964"/>
    </location>
</feature>
<dbReference type="SMART" id="SM00015">
    <property type="entry name" value="IQ"/>
    <property type="match status" value="5"/>
</dbReference>
<comment type="caution">
    <text evidence="2">The sequence shown here is derived from an EMBL/GenBank/DDBJ whole genome shotgun (WGS) entry which is preliminary data.</text>
</comment>
<feature type="compositionally biased region" description="Low complexity" evidence="1">
    <location>
        <begin position="925"/>
        <end position="942"/>
    </location>
</feature>
<accession>A0ABN9UTQ7</accession>
<feature type="region of interest" description="Disordered" evidence="1">
    <location>
        <begin position="1618"/>
        <end position="1658"/>
    </location>
</feature>
<feature type="compositionally biased region" description="Low complexity" evidence="1">
    <location>
        <begin position="188"/>
        <end position="198"/>
    </location>
</feature>
<feature type="compositionally biased region" description="Low complexity" evidence="1">
    <location>
        <begin position="1105"/>
        <end position="1118"/>
    </location>
</feature>
<feature type="region of interest" description="Disordered" evidence="1">
    <location>
        <begin position="1764"/>
        <end position="1857"/>
    </location>
</feature>
<feature type="compositionally biased region" description="Gly residues" evidence="1">
    <location>
        <begin position="1119"/>
        <end position="1131"/>
    </location>
</feature>
<feature type="region of interest" description="Disordered" evidence="1">
    <location>
        <begin position="778"/>
        <end position="1263"/>
    </location>
</feature>
<feature type="region of interest" description="Disordered" evidence="1">
    <location>
        <begin position="645"/>
        <end position="669"/>
    </location>
</feature>
<feature type="non-terminal residue" evidence="2">
    <location>
        <position position="1857"/>
    </location>
</feature>
<dbReference type="InterPro" id="IPR000048">
    <property type="entry name" value="IQ_motif_EF-hand-BS"/>
</dbReference>
<feature type="region of interest" description="Disordered" evidence="1">
    <location>
        <begin position="1433"/>
        <end position="1540"/>
    </location>
</feature>
<feature type="compositionally biased region" description="Low complexity" evidence="1">
    <location>
        <begin position="1296"/>
        <end position="1310"/>
    </location>
</feature>
<feature type="region of interest" description="Disordered" evidence="1">
    <location>
        <begin position="687"/>
        <end position="717"/>
    </location>
</feature>
<dbReference type="PANTHER" id="PTHR34491:SF74">
    <property type="entry name" value="DUF4456 DOMAIN-CONTAINING PROTEIN"/>
    <property type="match status" value="1"/>
</dbReference>
<dbReference type="PANTHER" id="PTHR34491">
    <property type="entry name" value="A-TYPE INCLUSION PROTEIN, PUTATIVE-RELATED"/>
    <property type="match status" value="1"/>
</dbReference>
<feature type="compositionally biased region" description="Gly residues" evidence="1">
    <location>
        <begin position="994"/>
        <end position="1006"/>
    </location>
</feature>
<feature type="region of interest" description="Disordered" evidence="1">
    <location>
        <begin position="84"/>
        <end position="201"/>
    </location>
</feature>
<name>A0ABN9UTQ7_9DINO</name>
<feature type="compositionally biased region" description="Low complexity" evidence="1">
    <location>
        <begin position="90"/>
        <end position="104"/>
    </location>
</feature>
<dbReference type="PROSITE" id="PS50096">
    <property type="entry name" value="IQ"/>
    <property type="match status" value="5"/>
</dbReference>
<feature type="compositionally biased region" description="Low complexity" evidence="1">
    <location>
        <begin position="1150"/>
        <end position="1162"/>
    </location>
</feature>
<dbReference type="Proteomes" id="UP001189429">
    <property type="component" value="Unassembled WGS sequence"/>
</dbReference>
<protein>
    <submittedName>
        <fullName evidence="2">Uncharacterized protein</fullName>
    </submittedName>
</protein>
<feature type="compositionally biased region" description="Low complexity" evidence="1">
    <location>
        <begin position="849"/>
        <end position="869"/>
    </location>
</feature>
<feature type="compositionally biased region" description="Low complexity" evidence="1">
    <location>
        <begin position="1060"/>
        <end position="1073"/>
    </location>
</feature>
<keyword evidence="3" id="KW-1185">Reference proteome</keyword>
<feature type="region of interest" description="Disordered" evidence="1">
    <location>
        <begin position="1675"/>
        <end position="1696"/>
    </location>
</feature>
<feature type="compositionally biased region" description="Low complexity" evidence="1">
    <location>
        <begin position="1132"/>
        <end position="1143"/>
    </location>
</feature>
<feature type="compositionally biased region" description="Low complexity" evidence="1">
    <location>
        <begin position="1008"/>
        <end position="1034"/>
    </location>
</feature>
<feature type="compositionally biased region" description="Basic and acidic residues" evidence="1">
    <location>
        <begin position="1192"/>
        <end position="1207"/>
    </location>
</feature>
<feature type="compositionally biased region" description="Basic and acidic residues" evidence="1">
    <location>
        <begin position="460"/>
        <end position="473"/>
    </location>
</feature>
<evidence type="ECO:0000256" key="1">
    <source>
        <dbReference type="SAM" id="MobiDB-lite"/>
    </source>
</evidence>
<feature type="compositionally biased region" description="Basic and acidic residues" evidence="1">
    <location>
        <begin position="141"/>
        <end position="153"/>
    </location>
</feature>
<feature type="compositionally biased region" description="Basic and acidic residues" evidence="1">
    <location>
        <begin position="1501"/>
        <end position="1526"/>
    </location>
</feature>
<feature type="compositionally biased region" description="Polar residues" evidence="1">
    <location>
        <begin position="158"/>
        <end position="169"/>
    </location>
</feature>
<feature type="compositionally biased region" description="Basic and acidic residues" evidence="1">
    <location>
        <begin position="105"/>
        <end position="121"/>
    </location>
</feature>
<feature type="compositionally biased region" description="Basic and acidic residues" evidence="1">
    <location>
        <begin position="1685"/>
        <end position="1696"/>
    </location>
</feature>
<feature type="compositionally biased region" description="Low complexity" evidence="1">
    <location>
        <begin position="880"/>
        <end position="893"/>
    </location>
</feature>
<feature type="compositionally biased region" description="Low complexity" evidence="1">
    <location>
        <begin position="1042"/>
        <end position="1052"/>
    </location>
</feature>
<evidence type="ECO:0000313" key="3">
    <source>
        <dbReference type="Proteomes" id="UP001189429"/>
    </source>
</evidence>
<feature type="compositionally biased region" description="Basic and acidic residues" evidence="1">
    <location>
        <begin position="778"/>
        <end position="813"/>
    </location>
</feature>
<feature type="compositionally biased region" description="Low complexity" evidence="1">
    <location>
        <begin position="967"/>
        <end position="981"/>
    </location>
</feature>
<evidence type="ECO:0000313" key="2">
    <source>
        <dbReference type="EMBL" id="CAK0863450.1"/>
    </source>
</evidence>
<reference evidence="2" key="1">
    <citation type="submission" date="2023-10" db="EMBL/GenBank/DDBJ databases">
        <authorList>
            <person name="Chen Y."/>
            <person name="Shah S."/>
            <person name="Dougan E. K."/>
            <person name="Thang M."/>
            <person name="Chan C."/>
        </authorList>
    </citation>
    <scope>NUCLEOTIDE SEQUENCE [LARGE SCALE GENOMIC DNA]</scope>
</reference>
<feature type="compositionally biased region" description="Low complexity" evidence="1">
    <location>
        <begin position="1087"/>
        <end position="1097"/>
    </location>
</feature>
<feature type="compositionally biased region" description="Gly residues" evidence="1">
    <location>
        <begin position="1074"/>
        <end position="1086"/>
    </location>
</feature>
<feature type="compositionally biased region" description="Basic and acidic residues" evidence="1">
    <location>
        <begin position="1317"/>
        <end position="1326"/>
    </location>
</feature>
<sequence>MTEFIGADAPGLLEPGAKAGSGNSPPPLILSSACATLEDLGGWLLRVIRHELNEDDRPPYLLQAASHSQALIEEKLLPPEHGRTERRDIAPLPAAASLTPAALSREGRPSVDGDEASRDDLSWLVTMTSTGGPIPATDWSQELRDAATSRDGEEAPPQGNSKAAKSTQAPVPFQRLLGRAGRRKHAAISKPAARSAAGLAGGGSVYSAGTAAPIGWISATGAALHAHGRPAKAAPRELKAQLLGEAIDGELGAIGPVTDFHGEALSIALCDGIGVARRASDLPGPTPAPLGSSETNAEPRRARKCTWPEVFEAGDASPFGRAEAAAEIKRASRAKRNISIGRRSPIFFELGRAKRAQLDALAEWQSLGRLTEDVAPAGPVPKQFMTNRVGRAPAPIERQRDMRGRSESEIRKLRDLECCHAPCQFKHINCIQEVDARRLLPDDIERQLLRGNLPGRGATRARELEKARPEHRSAAIVEEPAGRAESRGRDIRPSAFEGFAGFLKASGMLVLLPWQVIIDAIRQHITIASPVAKQHEAAELTQLFQLSVARPVLPQKVPAWTAAVEAANKPDARRDGAGQARAFSLVAAGDDGAALERLLTCWDASGWRAWRDVHGRSLVDFARSDPKGQRSLPALLELWEWGHRRPPGSPAPAGRPQRRAVSPWEREQAATRLQAIRRAGLARRAAAERRRRLERPQDSAPQRPPKRPLSPSEREQAVTRLQAIRRASLARREAAELRRLQARGPDEVSLDQELKGQYDEQVIDNLWDRIEEVVHAAQDTKQRVQKDIRTVRPPGPDHLDGQDGAADGRHRAPGEWNESSPRDGATEDGGAQDGAGWSGKRREEDRARAALPPAAEPAARGGHPAAGGPQSFHGPPRGLGAETTAAAGHAAPADQQPEATGAGGDPNPGCPQGVRGPPRGLGVEAAAAAGHAAPADQQPEAAGAGGDPAAGGPPGLRGPPGGKGVEAEVAAAAGAAAAGPAEPAPPDQQPEAAGAGGDPTAGGPQGVSGPPRGLGLRSGCRRSAGPARLPQGLLGPPGGLGAAAAAAAASPEEPAPPDQQPEAAGAGCDPAAGGPQGLLGPPGGLGAAAAAAAASPEEPAPPDQQPEAAGAGCDPAAGGPQGLLGPPGGLGAAAAAAAASLGEPAPPDQQPEAAGAGCDPSAGGPPGLLGPPGGLGAASAVGAAGESPQVRGRLDALLRERRQERCRSSWQRGPRPPSRRRRRGEAAGRRQAAGRPSRLARAEGAAAGDVEARERAAHRQQAAAARERAAIRLQAARRGSLARQAAQRLRDREQALARQRAATRLQAARRGSVARRQVSESRAAADRLAAQERERELSARELAATRLQAALRGSAARRRAWALRQRLEDALGELPPPRPGGGASLAERAADRARGRAALDELQEQAGLARRWDQVRELQDGLDELLDALDGELGAEAPALQASPGRQQHRQQRASPRGGDGGGSRPVSPAPALGRGASSPAPRAAAAAGRDPAGRRPSRRPRGEGVHARLHEEHAARARAAEEARRAAQPGGAGDPRAFDRLFADGAARRARRELSVAEAEDQEARLVAEFSAKTTRPGADVEVEMASHRLYAEAEQRKQRAQEAQLLQEELHQLEESAREAVRKALREPGERPRRHEQLYSLGAERQARREAQRQQAALDEELWLQQHDVHANARRAGSARAQTRSDHLYEDGVRRRGDLAQRQLDELQDEARRMLDSSVHAGGARAAAPPGAEHARAELLYRDGLERAQRLEARRQELERGIEDLRGARSPGPAGHGGHAPRHDMLYEDARRREGARQLQRDRQTDEDLHRSVTGCGRRASSQGPPPVPPSASRATLQDGHAAAHRRRPARRRGQ</sequence>
<feature type="compositionally biased region" description="Basic and acidic residues" evidence="1">
    <location>
        <begin position="1618"/>
        <end position="1639"/>
    </location>
</feature>
<feature type="region of interest" description="Disordered" evidence="1">
    <location>
        <begin position="458"/>
        <end position="488"/>
    </location>
</feature>
<proteinExistence type="predicted"/>
<gene>
    <name evidence="2" type="ORF">PCOR1329_LOCUS51584</name>
</gene>
<feature type="compositionally biased region" description="Gly residues" evidence="1">
    <location>
        <begin position="1164"/>
        <end position="1176"/>
    </location>
</feature>
<dbReference type="EMBL" id="CAUYUJ010016260">
    <property type="protein sequence ID" value="CAK0863450.1"/>
    <property type="molecule type" value="Genomic_DNA"/>
</dbReference>
<feature type="compositionally biased region" description="Low complexity" evidence="1">
    <location>
        <begin position="1474"/>
        <end position="1491"/>
    </location>
</feature>
<feature type="compositionally biased region" description="Low complexity" evidence="1">
    <location>
        <begin position="1177"/>
        <end position="1188"/>
    </location>
</feature>
<feature type="region of interest" description="Disordered" evidence="1">
    <location>
        <begin position="1"/>
        <end position="22"/>
    </location>
</feature>
<organism evidence="2 3">
    <name type="scientific">Prorocentrum cordatum</name>
    <dbReference type="NCBI Taxonomy" id="2364126"/>
    <lineage>
        <taxon>Eukaryota</taxon>
        <taxon>Sar</taxon>
        <taxon>Alveolata</taxon>
        <taxon>Dinophyceae</taxon>
        <taxon>Prorocentrales</taxon>
        <taxon>Prorocentraceae</taxon>
        <taxon>Prorocentrum</taxon>
    </lineage>
</organism>
<feature type="region of interest" description="Disordered" evidence="1">
    <location>
        <begin position="1292"/>
        <end position="1326"/>
    </location>
</feature>
<feature type="region of interest" description="Disordered" evidence="1">
    <location>
        <begin position="1371"/>
        <end position="1392"/>
    </location>
</feature>